<dbReference type="Proteomes" id="UP000249467">
    <property type="component" value="Unassembled WGS sequence"/>
</dbReference>
<protein>
    <recommendedName>
        <fullName evidence="4">DUF3318 domain-containing protein</fullName>
    </recommendedName>
</protein>
<evidence type="ECO:0000256" key="1">
    <source>
        <dbReference type="SAM" id="Phobius"/>
    </source>
</evidence>
<keyword evidence="1" id="KW-0472">Membrane</keyword>
<reference evidence="2 3" key="2">
    <citation type="submission" date="2018-06" db="EMBL/GenBank/DDBJ databases">
        <title>Metagenomic assembly of (sub)arctic Cyanobacteria and their associated microbiome from non-axenic cultures.</title>
        <authorList>
            <person name="Baurain D."/>
        </authorList>
    </citation>
    <scope>NUCLEOTIDE SEQUENCE [LARGE SCALE GENOMIC DNA]</scope>
    <source>
        <strain evidence="2">ULC066bin1</strain>
    </source>
</reference>
<dbReference type="Pfam" id="PF11780">
    <property type="entry name" value="DUF3318"/>
    <property type="match status" value="1"/>
</dbReference>
<keyword evidence="1" id="KW-0812">Transmembrane</keyword>
<feature type="transmembrane region" description="Helical" evidence="1">
    <location>
        <begin position="115"/>
        <end position="133"/>
    </location>
</feature>
<name>A0A2W4VSE6_9CYAN</name>
<comment type="caution">
    <text evidence="2">The sequence shown here is derived from an EMBL/GenBank/DDBJ whole genome shotgun (WGS) entry which is preliminary data.</text>
</comment>
<sequence>MPSPTSSSLRNTFARTEIRRLQDLLPPELQAWVKVLNADGVRPPLIACEEAGGDEVVVLIDMVRWERMAEDQRNLLYWHEVARIQNDAVPKDGWEVAALAIGLGGAVGELWVQNGLLFVLALGICGVAGFQLWRKGTSKKDIRNLIEADQGAIRLAVRNGYPLPAAYKSLGSALKIMLGDASKGRSRTLIEKRLDALRNEANKARRNYEN</sequence>
<reference evidence="2 3" key="1">
    <citation type="submission" date="2018-04" db="EMBL/GenBank/DDBJ databases">
        <authorList>
            <person name="Go L.Y."/>
            <person name="Mitchell J.A."/>
        </authorList>
    </citation>
    <scope>NUCLEOTIDE SEQUENCE [LARGE SCALE GENOMIC DNA]</scope>
    <source>
        <strain evidence="2">ULC066bin1</strain>
    </source>
</reference>
<proteinExistence type="predicted"/>
<accession>A0A2W4VSE6</accession>
<evidence type="ECO:0000313" key="2">
    <source>
        <dbReference type="EMBL" id="PZO35753.1"/>
    </source>
</evidence>
<gene>
    <name evidence="2" type="ORF">DCF19_23180</name>
</gene>
<organism evidence="2 3">
    <name type="scientific">Pseudanabaena frigida</name>
    <dbReference type="NCBI Taxonomy" id="945775"/>
    <lineage>
        <taxon>Bacteria</taxon>
        <taxon>Bacillati</taxon>
        <taxon>Cyanobacteriota</taxon>
        <taxon>Cyanophyceae</taxon>
        <taxon>Pseudanabaenales</taxon>
        <taxon>Pseudanabaenaceae</taxon>
        <taxon>Pseudanabaena</taxon>
    </lineage>
</organism>
<keyword evidence="1" id="KW-1133">Transmembrane helix</keyword>
<evidence type="ECO:0008006" key="4">
    <source>
        <dbReference type="Google" id="ProtNLM"/>
    </source>
</evidence>
<dbReference type="AlphaFoldDB" id="A0A2W4VSE6"/>
<evidence type="ECO:0000313" key="3">
    <source>
        <dbReference type="Proteomes" id="UP000249467"/>
    </source>
</evidence>
<dbReference type="EMBL" id="QBML01000051">
    <property type="protein sequence ID" value="PZO35753.1"/>
    <property type="molecule type" value="Genomic_DNA"/>
</dbReference>
<dbReference type="InterPro" id="IPR021751">
    <property type="entry name" value="DUF3318"/>
</dbReference>